<gene>
    <name evidence="3" type="ORF">ACFSUQ_08550</name>
</gene>
<comment type="similarity">
    <text evidence="1">Belongs to the ComF/GntX family.</text>
</comment>
<dbReference type="InterPro" id="IPR000836">
    <property type="entry name" value="PRTase_dom"/>
</dbReference>
<evidence type="ECO:0000259" key="2">
    <source>
        <dbReference type="Pfam" id="PF00156"/>
    </source>
</evidence>
<organism evidence="3 4">
    <name type="scientific">Gulosibacter bifidus</name>
    <dbReference type="NCBI Taxonomy" id="272239"/>
    <lineage>
        <taxon>Bacteria</taxon>
        <taxon>Bacillati</taxon>
        <taxon>Actinomycetota</taxon>
        <taxon>Actinomycetes</taxon>
        <taxon>Micrococcales</taxon>
        <taxon>Microbacteriaceae</taxon>
        <taxon>Gulosibacter</taxon>
    </lineage>
</organism>
<comment type="caution">
    <text evidence="3">The sequence shown here is derived from an EMBL/GenBank/DDBJ whole genome shotgun (WGS) entry which is preliminary data.</text>
</comment>
<dbReference type="SUPFAM" id="SSF53271">
    <property type="entry name" value="PRTase-like"/>
    <property type="match status" value="1"/>
</dbReference>
<dbReference type="InterPro" id="IPR029057">
    <property type="entry name" value="PRTase-like"/>
</dbReference>
<name>A0ABW5RLA8_9MICO</name>
<accession>A0ABW5RLA8</accession>
<dbReference type="PANTHER" id="PTHR47505:SF1">
    <property type="entry name" value="DNA UTILIZATION PROTEIN YHGH"/>
    <property type="match status" value="1"/>
</dbReference>
<evidence type="ECO:0000313" key="4">
    <source>
        <dbReference type="Proteomes" id="UP001597453"/>
    </source>
</evidence>
<evidence type="ECO:0000313" key="3">
    <source>
        <dbReference type="EMBL" id="MFD2675339.1"/>
    </source>
</evidence>
<keyword evidence="4" id="KW-1185">Reference proteome</keyword>
<dbReference type="Proteomes" id="UP001597453">
    <property type="component" value="Unassembled WGS sequence"/>
</dbReference>
<dbReference type="PANTHER" id="PTHR47505">
    <property type="entry name" value="DNA UTILIZATION PROTEIN YHGH"/>
    <property type="match status" value="1"/>
</dbReference>
<sequence>MTAGGADDSGADARGHVGRHRVLAAWRQLLQLWFPTGCAACGVRDEICRGLCAICAAALRQRVFVHREALASGLVVVSATDYHSVVQRCITAVKDAGRVDAVPALVPLLRVGLLALHRAGVRDCVLVPVPSQRRAVAKRGFQHVELLVQRAVPDAPLVSVLGYRRRVRDQSGLGRAERARNVAGAMVAMRPLAGMRCVLVDDVSTTGASLVEAERALRSAGAEVCAAVVIARVAKRFSSAHSAPTTSQLSRT</sequence>
<proteinExistence type="inferred from homology"/>
<dbReference type="InterPro" id="IPR051910">
    <property type="entry name" value="ComF/GntX_DNA_util-trans"/>
</dbReference>
<dbReference type="CDD" id="cd06223">
    <property type="entry name" value="PRTases_typeI"/>
    <property type="match status" value="1"/>
</dbReference>
<evidence type="ECO:0000256" key="1">
    <source>
        <dbReference type="ARBA" id="ARBA00008007"/>
    </source>
</evidence>
<reference evidence="4" key="1">
    <citation type="journal article" date="2019" name="Int. J. Syst. Evol. Microbiol.">
        <title>The Global Catalogue of Microorganisms (GCM) 10K type strain sequencing project: providing services to taxonomists for standard genome sequencing and annotation.</title>
        <authorList>
            <consortium name="The Broad Institute Genomics Platform"/>
            <consortium name="The Broad Institute Genome Sequencing Center for Infectious Disease"/>
            <person name="Wu L."/>
            <person name="Ma J."/>
        </authorList>
    </citation>
    <scope>NUCLEOTIDE SEQUENCE [LARGE SCALE GENOMIC DNA]</scope>
    <source>
        <strain evidence="4">TISTR 1511</strain>
    </source>
</reference>
<feature type="domain" description="Phosphoribosyltransferase" evidence="2">
    <location>
        <begin position="136"/>
        <end position="237"/>
    </location>
</feature>
<dbReference type="Gene3D" id="3.40.50.2020">
    <property type="match status" value="1"/>
</dbReference>
<dbReference type="EMBL" id="JBHUNF010000004">
    <property type="protein sequence ID" value="MFD2675339.1"/>
    <property type="molecule type" value="Genomic_DNA"/>
</dbReference>
<dbReference type="Pfam" id="PF00156">
    <property type="entry name" value="Pribosyltran"/>
    <property type="match status" value="1"/>
</dbReference>
<protein>
    <submittedName>
        <fullName evidence="3">ComF family protein</fullName>
    </submittedName>
</protein>
<dbReference type="RefSeq" id="WP_083524615.1">
    <property type="nucleotide sequence ID" value="NZ_JBHUNF010000004.1"/>
</dbReference>